<dbReference type="InterPro" id="IPR010982">
    <property type="entry name" value="Lambda_DNA-bd_dom_sf"/>
</dbReference>
<evidence type="ECO:0000259" key="5">
    <source>
        <dbReference type="PROSITE" id="PS50932"/>
    </source>
</evidence>
<proteinExistence type="predicted"/>
<keyword evidence="4" id="KW-0804">Transcription</keyword>
<evidence type="ECO:0000313" key="6">
    <source>
        <dbReference type="EMBL" id="MEE6129681.1"/>
    </source>
</evidence>
<dbReference type="EMBL" id="JAZGJU010000055">
    <property type="protein sequence ID" value="MEE6129681.1"/>
    <property type="molecule type" value="Genomic_DNA"/>
</dbReference>
<evidence type="ECO:0000313" key="7">
    <source>
        <dbReference type="Proteomes" id="UP001350005"/>
    </source>
</evidence>
<dbReference type="Gene3D" id="1.10.260.40">
    <property type="entry name" value="lambda repressor-like DNA-binding domains"/>
    <property type="match status" value="1"/>
</dbReference>
<evidence type="ECO:0000256" key="2">
    <source>
        <dbReference type="ARBA" id="ARBA00023015"/>
    </source>
</evidence>
<keyword evidence="7" id="KW-1185">Reference proteome</keyword>
<dbReference type="InterPro" id="IPR046335">
    <property type="entry name" value="LacI/GalR-like_sensor"/>
</dbReference>
<keyword evidence="2" id="KW-0805">Transcription regulation</keyword>
<dbReference type="PANTHER" id="PTHR30146">
    <property type="entry name" value="LACI-RELATED TRANSCRIPTIONAL REPRESSOR"/>
    <property type="match status" value="1"/>
</dbReference>
<dbReference type="Pfam" id="PF00356">
    <property type="entry name" value="LacI"/>
    <property type="match status" value="1"/>
</dbReference>
<dbReference type="SMART" id="SM00354">
    <property type="entry name" value="HTH_LACI"/>
    <property type="match status" value="1"/>
</dbReference>
<evidence type="ECO:0000256" key="4">
    <source>
        <dbReference type="ARBA" id="ARBA00023163"/>
    </source>
</evidence>
<comment type="caution">
    <text evidence="6">The sequence shown here is derived from an EMBL/GenBank/DDBJ whole genome shotgun (WGS) entry which is preliminary data.</text>
</comment>
<dbReference type="Proteomes" id="UP001350005">
    <property type="component" value="Unassembled WGS sequence"/>
</dbReference>
<sequence>MKRSSIKDIAKLAGVSVATVSYVLNRKEGQRISEETRKKIFKIAETINYTPNKIAKSLKTNKTKLLGLIVADISNDFYSHIARNLEDKALKLGYTLIIGSSDENAEKFKKLTELFSQQQVDGMIVAPVSGSENTLENLINIKYPIVTIDRYLKGVAVPGITINNQEIAESTAGLLLNKDFDKIIYIGYETELPHLLDRQHGFEKAVGSSGKTVEMHYLLVGLENITREVHSQLKSMLGNAPENTALYFSSNKLAVAGLSYIVKNNISVPEQVSVVAFDETDAYNLFPTEITYIQQPIEEMAEEAIKLLDTQIHDYTATGKRVTLSAKLVSRASLKNNQL</sequence>
<dbReference type="PROSITE" id="PS50932">
    <property type="entry name" value="HTH_LACI_2"/>
    <property type="match status" value="1"/>
</dbReference>
<dbReference type="PANTHER" id="PTHR30146:SF95">
    <property type="entry name" value="RIBOSE OPERON REPRESSOR"/>
    <property type="match status" value="1"/>
</dbReference>
<dbReference type="SUPFAM" id="SSF53822">
    <property type="entry name" value="Periplasmic binding protein-like I"/>
    <property type="match status" value="1"/>
</dbReference>
<gene>
    <name evidence="6" type="ORF">V2E39_19940</name>
</gene>
<dbReference type="GO" id="GO:0003677">
    <property type="term" value="F:DNA binding"/>
    <property type="evidence" value="ECO:0007669"/>
    <property type="project" value="UniProtKB-KW"/>
</dbReference>
<dbReference type="SUPFAM" id="SSF47413">
    <property type="entry name" value="lambda repressor-like DNA-binding domains"/>
    <property type="match status" value="1"/>
</dbReference>
<keyword evidence="1" id="KW-0678">Repressor</keyword>
<keyword evidence="3 6" id="KW-0238">DNA-binding</keyword>
<feature type="domain" description="HTH lacI-type" evidence="5">
    <location>
        <begin position="4"/>
        <end position="60"/>
    </location>
</feature>
<dbReference type="RefSeq" id="WP_241309383.1">
    <property type="nucleotide sequence ID" value="NZ_JAKYXJ010000002.1"/>
</dbReference>
<evidence type="ECO:0000256" key="3">
    <source>
        <dbReference type="ARBA" id="ARBA00023125"/>
    </source>
</evidence>
<dbReference type="Pfam" id="PF13377">
    <property type="entry name" value="Peripla_BP_3"/>
    <property type="match status" value="1"/>
</dbReference>
<evidence type="ECO:0000256" key="1">
    <source>
        <dbReference type="ARBA" id="ARBA00022491"/>
    </source>
</evidence>
<reference evidence="6 7" key="1">
    <citation type="submission" date="2024-01" db="EMBL/GenBank/DDBJ databases">
        <title>Whole genome of Chryseobacterium arthrosphaerae NNCa 2741.</title>
        <authorList>
            <person name="Boriskina E.V."/>
            <person name="Gordinskaya N.A."/>
            <person name="Kropotov V.S."/>
            <person name="Alekseeva A.E."/>
            <person name="Makhova M.A."/>
            <person name="Kryazhev D.V."/>
            <person name="Shkurkina I.S."/>
        </authorList>
    </citation>
    <scope>NUCLEOTIDE SEQUENCE [LARGE SCALE GENOMIC DNA]</scope>
    <source>
        <strain evidence="6 7">NNCa 2741</strain>
    </source>
</reference>
<dbReference type="CDD" id="cd01392">
    <property type="entry name" value="HTH_LacI"/>
    <property type="match status" value="1"/>
</dbReference>
<protein>
    <submittedName>
        <fullName evidence="6">LacI family DNA-binding transcriptional regulator</fullName>
    </submittedName>
</protein>
<accession>A0ABU7R4E5</accession>
<dbReference type="PROSITE" id="PS00356">
    <property type="entry name" value="HTH_LACI_1"/>
    <property type="match status" value="1"/>
</dbReference>
<name>A0ABU7R4E5_9FLAO</name>
<dbReference type="PRINTS" id="PR00036">
    <property type="entry name" value="HTHLACI"/>
</dbReference>
<dbReference type="InterPro" id="IPR028082">
    <property type="entry name" value="Peripla_BP_I"/>
</dbReference>
<dbReference type="Gene3D" id="3.40.50.2300">
    <property type="match status" value="2"/>
</dbReference>
<dbReference type="InterPro" id="IPR000843">
    <property type="entry name" value="HTH_LacI"/>
</dbReference>
<organism evidence="6 7">
    <name type="scientific">Chryseobacterium arthrosphaerae</name>
    <dbReference type="NCBI Taxonomy" id="651561"/>
    <lineage>
        <taxon>Bacteria</taxon>
        <taxon>Pseudomonadati</taxon>
        <taxon>Bacteroidota</taxon>
        <taxon>Flavobacteriia</taxon>
        <taxon>Flavobacteriales</taxon>
        <taxon>Weeksellaceae</taxon>
        <taxon>Chryseobacterium group</taxon>
        <taxon>Chryseobacterium</taxon>
    </lineage>
</organism>